<dbReference type="NCBIfam" id="TIGR00336">
    <property type="entry name" value="pyrE"/>
    <property type="match status" value="1"/>
</dbReference>
<dbReference type="HAMAP" id="MF_01208">
    <property type="entry name" value="PyrE"/>
    <property type="match status" value="1"/>
</dbReference>
<comment type="catalytic activity">
    <reaction evidence="6">
        <text>orotidine 5'-phosphate + diphosphate = orotate + 5-phospho-alpha-D-ribose 1-diphosphate</text>
        <dbReference type="Rhea" id="RHEA:10380"/>
        <dbReference type="ChEBI" id="CHEBI:30839"/>
        <dbReference type="ChEBI" id="CHEBI:33019"/>
        <dbReference type="ChEBI" id="CHEBI:57538"/>
        <dbReference type="ChEBI" id="CHEBI:58017"/>
        <dbReference type="EC" id="2.4.2.10"/>
    </reaction>
</comment>
<evidence type="ECO:0000256" key="4">
    <source>
        <dbReference type="ARBA" id="ARBA00022679"/>
    </source>
</evidence>
<dbReference type="AlphaFoldDB" id="A0A1S6INR3"/>
<keyword evidence="3 6" id="KW-0328">Glycosyltransferase</keyword>
<dbReference type="InterPro" id="IPR004467">
    <property type="entry name" value="Or_phspho_trans_dom"/>
</dbReference>
<keyword evidence="9" id="KW-1185">Reference proteome</keyword>
<gene>
    <name evidence="6 8" type="primary">pyrE</name>
    <name evidence="8" type="ORF">BW727_100811</name>
</gene>
<protein>
    <recommendedName>
        <fullName evidence="2 6">Orotate phosphoribosyltransferase</fullName>
        <shortName evidence="6">OPRT</shortName>
        <shortName evidence="6">OPRTase</shortName>
        <ecNumber evidence="2 6">2.4.2.10</ecNumber>
    </recommendedName>
</protein>
<reference evidence="8 9" key="1">
    <citation type="journal article" date="2014" name="Int. J. Syst. Evol. Microbiol.">
        <title>Jeotgalibaca dankookensis gen. nov., sp. nov., a member of the family Carnobacteriaceae, isolated from seujeot (Korean traditional food).</title>
        <authorList>
            <person name="Lee D.G."/>
            <person name="Trujillo M.E."/>
            <person name="Kang H."/>
            <person name="Ahn T.Y."/>
        </authorList>
    </citation>
    <scope>NUCLEOTIDE SEQUENCE [LARGE SCALE GENOMIC DNA]</scope>
    <source>
        <strain evidence="8 9">EX-07</strain>
    </source>
</reference>
<evidence type="ECO:0000259" key="7">
    <source>
        <dbReference type="Pfam" id="PF00156"/>
    </source>
</evidence>
<comment type="caution">
    <text evidence="6">Lacks conserved residue(s) required for the propagation of feature annotation.</text>
</comment>
<keyword evidence="6" id="KW-0460">Magnesium</keyword>
<dbReference type="RefSeq" id="WP_062469317.1">
    <property type="nucleotide sequence ID" value="NZ_BBYN01000012.1"/>
</dbReference>
<evidence type="ECO:0000256" key="3">
    <source>
        <dbReference type="ARBA" id="ARBA00022676"/>
    </source>
</evidence>
<comment type="subunit">
    <text evidence="6">Homodimer.</text>
</comment>
<accession>A0A1S6INR3</accession>
<keyword evidence="4 6" id="KW-0808">Transferase</keyword>
<keyword evidence="5 6" id="KW-0665">Pyrimidine biosynthesis</keyword>
<dbReference type="GO" id="GO:0004588">
    <property type="term" value="F:orotate phosphoribosyltransferase activity"/>
    <property type="evidence" value="ECO:0007669"/>
    <property type="project" value="UniProtKB-UniRule"/>
</dbReference>
<comment type="function">
    <text evidence="6">Catalyzes the transfer of a ribosyl phosphate group from 5-phosphoribose 1-diphosphate to orotate, leading to the formation of orotidine monophosphate (OMP).</text>
</comment>
<comment type="similarity">
    <text evidence="6">Belongs to the purine/pyrimidine phosphoribosyltransferase family. PyrE subfamily.</text>
</comment>
<comment type="pathway">
    <text evidence="1 6">Pyrimidine metabolism; UMP biosynthesis via de novo pathway; UMP from orotate: step 1/2.</text>
</comment>
<dbReference type="STRING" id="708126.BW727_100811"/>
<evidence type="ECO:0000256" key="1">
    <source>
        <dbReference type="ARBA" id="ARBA00004889"/>
    </source>
</evidence>
<evidence type="ECO:0000256" key="2">
    <source>
        <dbReference type="ARBA" id="ARBA00011971"/>
    </source>
</evidence>
<dbReference type="GO" id="GO:0044205">
    <property type="term" value="P:'de novo' UMP biosynthetic process"/>
    <property type="evidence" value="ECO:0007669"/>
    <property type="project" value="UniProtKB-UniRule"/>
</dbReference>
<dbReference type="Gene3D" id="3.40.50.2020">
    <property type="match status" value="1"/>
</dbReference>
<comment type="cofactor">
    <cofactor evidence="6">
        <name>Mg(2+)</name>
        <dbReference type="ChEBI" id="CHEBI:18420"/>
    </cofactor>
</comment>
<dbReference type="PANTHER" id="PTHR19278:SF9">
    <property type="entry name" value="URIDINE 5'-MONOPHOSPHATE SYNTHASE"/>
    <property type="match status" value="1"/>
</dbReference>
<evidence type="ECO:0000313" key="9">
    <source>
        <dbReference type="Proteomes" id="UP000188993"/>
    </source>
</evidence>
<sequence length="209" mass="23033">MIRAEEIAKTLLEIGAISLNPKEPFTWASGIKSPIYCDNRIIMSVPRARTLITESLIALIQEAYPEVEVIAGTVTAGIPHAAFVAQKMDLPMIYVRGKAKEHGKAKQIEGRVQPGQKVVLIEDLISTGGSVIEAAKAIEREGLTVLGCLAIFTYELEKGKENFYNSGYSVETLSGYSSLLKVAQEMDAITEQEFEVLKKFSKDPLNWQK</sequence>
<dbReference type="InterPro" id="IPR023031">
    <property type="entry name" value="OPRT"/>
</dbReference>
<feature type="binding site" evidence="6">
    <location>
        <position position="102"/>
    </location>
    <ligand>
        <name>5-phospho-alpha-D-ribose 1-diphosphate</name>
        <dbReference type="ChEBI" id="CHEBI:58017"/>
        <note>ligand shared between dimeric partners</note>
    </ligand>
</feature>
<proteinExistence type="inferred from homology"/>
<dbReference type="GO" id="GO:0000287">
    <property type="term" value="F:magnesium ion binding"/>
    <property type="evidence" value="ECO:0007669"/>
    <property type="project" value="UniProtKB-UniRule"/>
</dbReference>
<evidence type="ECO:0000256" key="5">
    <source>
        <dbReference type="ARBA" id="ARBA00022975"/>
    </source>
</evidence>
<feature type="binding site" evidence="6">
    <location>
        <position position="96"/>
    </location>
    <ligand>
        <name>5-phospho-alpha-D-ribose 1-diphosphate</name>
        <dbReference type="ChEBI" id="CHEBI:58017"/>
        <note>ligand shared between dimeric partners</note>
    </ligand>
</feature>
<name>A0A1S6INR3_9LACT</name>
<dbReference type="SUPFAM" id="SSF53271">
    <property type="entry name" value="PRTase-like"/>
    <property type="match status" value="1"/>
</dbReference>
<dbReference type="KEGG" id="jda:BW727_100811"/>
<feature type="binding site" description="in other chain" evidence="6">
    <location>
        <begin position="122"/>
        <end position="130"/>
    </location>
    <ligand>
        <name>5-phospho-alpha-D-ribose 1-diphosphate</name>
        <dbReference type="ChEBI" id="CHEBI:58017"/>
        <note>ligand shared between dimeric partners</note>
    </ligand>
</feature>
<organism evidence="8 9">
    <name type="scientific">Jeotgalibaca dankookensis</name>
    <dbReference type="NCBI Taxonomy" id="708126"/>
    <lineage>
        <taxon>Bacteria</taxon>
        <taxon>Bacillati</taxon>
        <taxon>Bacillota</taxon>
        <taxon>Bacilli</taxon>
        <taxon>Lactobacillales</taxon>
        <taxon>Carnobacteriaceae</taxon>
        <taxon>Jeotgalibaca</taxon>
    </lineage>
</organism>
<dbReference type="Proteomes" id="UP000188993">
    <property type="component" value="Chromosome"/>
</dbReference>
<evidence type="ECO:0000256" key="6">
    <source>
        <dbReference type="HAMAP-Rule" id="MF_01208"/>
    </source>
</evidence>
<dbReference type="EMBL" id="CP019728">
    <property type="protein sequence ID" value="AQS53204.1"/>
    <property type="molecule type" value="Genomic_DNA"/>
</dbReference>
<dbReference type="UniPathway" id="UPA00070">
    <property type="reaction ID" value="UER00119"/>
</dbReference>
<dbReference type="PANTHER" id="PTHR19278">
    <property type="entry name" value="OROTATE PHOSPHORIBOSYLTRANSFERASE"/>
    <property type="match status" value="1"/>
</dbReference>
<dbReference type="CDD" id="cd06223">
    <property type="entry name" value="PRTases_typeI"/>
    <property type="match status" value="1"/>
</dbReference>
<dbReference type="Pfam" id="PF00156">
    <property type="entry name" value="Pribosyltran"/>
    <property type="match status" value="1"/>
</dbReference>
<dbReference type="InterPro" id="IPR000836">
    <property type="entry name" value="PRTase_dom"/>
</dbReference>
<dbReference type="InterPro" id="IPR029057">
    <property type="entry name" value="PRTase-like"/>
</dbReference>
<dbReference type="EC" id="2.4.2.10" evidence="2 6"/>
<feature type="domain" description="Phosphoribosyltransferase" evidence="7">
    <location>
        <begin position="66"/>
        <end position="153"/>
    </location>
</feature>
<evidence type="ECO:0000313" key="8">
    <source>
        <dbReference type="EMBL" id="AQS53204.1"/>
    </source>
</evidence>
<feature type="binding site" evidence="6">
    <location>
        <position position="100"/>
    </location>
    <ligand>
        <name>5-phospho-alpha-D-ribose 1-diphosphate</name>
        <dbReference type="ChEBI" id="CHEBI:58017"/>
        <note>ligand shared between dimeric partners</note>
    </ligand>
</feature>
<dbReference type="OrthoDB" id="9802134at2"/>
<dbReference type="GO" id="GO:0019856">
    <property type="term" value="P:pyrimidine nucleobase biosynthetic process"/>
    <property type="evidence" value="ECO:0007669"/>
    <property type="project" value="TreeGrafter"/>
</dbReference>
<feature type="binding site" evidence="6">
    <location>
        <position position="126"/>
    </location>
    <ligand>
        <name>orotate</name>
        <dbReference type="ChEBI" id="CHEBI:30839"/>
    </ligand>
</feature>